<keyword evidence="1" id="KW-0472">Membrane</keyword>
<reference evidence="2" key="1">
    <citation type="submission" date="2021-12" db="EMBL/GenBank/DDBJ databases">
        <title>Discovery of the Pendulisporaceae a myxobacterial family with distinct sporulation behavior and unique specialized metabolism.</title>
        <authorList>
            <person name="Garcia R."/>
            <person name="Popoff A."/>
            <person name="Bader C.D."/>
            <person name="Loehr J."/>
            <person name="Walesch S."/>
            <person name="Walt C."/>
            <person name="Boldt J."/>
            <person name="Bunk B."/>
            <person name="Haeckl F.J.F.P.J."/>
            <person name="Gunesch A.P."/>
            <person name="Birkelbach J."/>
            <person name="Nuebel U."/>
            <person name="Pietschmann T."/>
            <person name="Bach T."/>
            <person name="Mueller R."/>
        </authorList>
    </citation>
    <scope>NUCLEOTIDE SEQUENCE</scope>
    <source>
        <strain evidence="2">MSr11367</strain>
    </source>
</reference>
<evidence type="ECO:0000313" key="2">
    <source>
        <dbReference type="EMBL" id="WXB05357.1"/>
    </source>
</evidence>
<sequence>METTSTEKIPESHGPPKSCTLVRWAKAIFGPQRLSIFGCIGAIVYFGAIAKDAVILAEVLTFGMAMLVLVRFPGISKLKAFGLEFEQVVKAKEEAETAVAHALASADQLRTVASTLGRLALDSVAMAGRLASLSISDQMSIRNDVASTLASAGCGQEEIDKAAILLDRTCRFDLVNRIIQLAGEFAGWSQEFQKQTNALKGLDEKGSFIRGQERFSVADAGKVREVLAQYKITDPRVLRRWREYERYENEQIPPDIEGDEDEQSAVIREIRGSNGLPVG</sequence>
<name>A0ABZ2L3P8_9BACT</name>
<gene>
    <name evidence="2" type="ORF">LVJ94_51730</name>
</gene>
<dbReference type="RefSeq" id="WP_394835001.1">
    <property type="nucleotide sequence ID" value="NZ_CP089929.1"/>
</dbReference>
<protein>
    <recommendedName>
        <fullName evidence="4">ATP synthase subunit 4, mitochondrial</fullName>
    </recommendedName>
</protein>
<accession>A0ABZ2L3P8</accession>
<evidence type="ECO:0008006" key="4">
    <source>
        <dbReference type="Google" id="ProtNLM"/>
    </source>
</evidence>
<keyword evidence="3" id="KW-1185">Reference proteome</keyword>
<dbReference type="Proteomes" id="UP001374803">
    <property type="component" value="Chromosome"/>
</dbReference>
<feature type="transmembrane region" description="Helical" evidence="1">
    <location>
        <begin position="27"/>
        <end position="47"/>
    </location>
</feature>
<keyword evidence="1" id="KW-0812">Transmembrane</keyword>
<evidence type="ECO:0000256" key="1">
    <source>
        <dbReference type="SAM" id="Phobius"/>
    </source>
</evidence>
<keyword evidence="1" id="KW-1133">Transmembrane helix</keyword>
<proteinExistence type="predicted"/>
<evidence type="ECO:0000313" key="3">
    <source>
        <dbReference type="Proteomes" id="UP001374803"/>
    </source>
</evidence>
<organism evidence="2 3">
    <name type="scientific">Pendulispora rubella</name>
    <dbReference type="NCBI Taxonomy" id="2741070"/>
    <lineage>
        <taxon>Bacteria</taxon>
        <taxon>Pseudomonadati</taxon>
        <taxon>Myxococcota</taxon>
        <taxon>Myxococcia</taxon>
        <taxon>Myxococcales</taxon>
        <taxon>Sorangiineae</taxon>
        <taxon>Pendulisporaceae</taxon>
        <taxon>Pendulispora</taxon>
    </lineage>
</organism>
<dbReference type="EMBL" id="CP089983">
    <property type="protein sequence ID" value="WXB05357.1"/>
    <property type="molecule type" value="Genomic_DNA"/>
</dbReference>